<dbReference type="Proteomes" id="UP001059950">
    <property type="component" value="Chromosome"/>
</dbReference>
<evidence type="ECO:0000259" key="1">
    <source>
        <dbReference type="Pfam" id="PF11726"/>
    </source>
</evidence>
<keyword evidence="3" id="KW-1185">Reference proteome</keyword>
<dbReference type="Pfam" id="PF11726">
    <property type="entry name" value="YagK_YfjJ_C"/>
    <property type="match status" value="1"/>
</dbReference>
<proteinExistence type="predicted"/>
<reference evidence="2" key="1">
    <citation type="submission" date="2021-04" db="EMBL/GenBank/DDBJ databases">
        <title>Oceanospirillales bacteria with DddD are important DMSP degraders in coastal seawater.</title>
        <authorList>
            <person name="Liu J."/>
        </authorList>
    </citation>
    <scope>NUCLEOTIDE SEQUENCE</scope>
    <source>
        <strain evidence="2">GY6</strain>
    </source>
</reference>
<protein>
    <submittedName>
        <fullName evidence="2">Inovirus Gp2 family protein</fullName>
    </submittedName>
</protein>
<feature type="domain" description="YagK/YfjJ C-terminal" evidence="1">
    <location>
        <begin position="48"/>
        <end position="216"/>
    </location>
</feature>
<sequence>MTNKRVPDNTNLKVWTQPSYQGLSVNITYELVEQYLHKLKQVIDLSIQDYPRVFAVCLQLHCKCPTEDLANNNKVMSRFKDAVDSRIASYQKRSTRCDLTLDLCRMRIAWGREQSGSHVPHFHVVLLFNRELFYTLGSFLPDAGSLFQIIQSAWCSALNIPREYAAGLVHVPSNAEYYLNRSDDYAQLPSFFQHASYLCKVDTKCFGQRLQSFGGSRK</sequence>
<evidence type="ECO:0000313" key="3">
    <source>
        <dbReference type="Proteomes" id="UP001059950"/>
    </source>
</evidence>
<dbReference type="InterPro" id="IPR057271">
    <property type="entry name" value="YagK_YfjJ_C"/>
</dbReference>
<accession>A0ABY5GVL8</accession>
<dbReference type="EMBL" id="CP073344">
    <property type="protein sequence ID" value="UTW02901.1"/>
    <property type="molecule type" value="Genomic_DNA"/>
</dbReference>
<evidence type="ECO:0000313" key="2">
    <source>
        <dbReference type="EMBL" id="UTW02901.1"/>
    </source>
</evidence>
<organism evidence="2 3">
    <name type="scientific">Amphritea atlantica</name>
    <dbReference type="NCBI Taxonomy" id="355243"/>
    <lineage>
        <taxon>Bacteria</taxon>
        <taxon>Pseudomonadati</taxon>
        <taxon>Pseudomonadota</taxon>
        <taxon>Gammaproteobacteria</taxon>
        <taxon>Oceanospirillales</taxon>
        <taxon>Oceanospirillaceae</taxon>
        <taxon>Amphritea</taxon>
    </lineage>
</organism>
<gene>
    <name evidence="2" type="ORF">KDX31_16440</name>
</gene>
<name>A0ABY5GVL8_9GAMM</name>